<keyword evidence="3" id="KW-1185">Reference proteome</keyword>
<feature type="transmembrane region" description="Helical" evidence="1">
    <location>
        <begin position="77"/>
        <end position="97"/>
    </location>
</feature>
<evidence type="ECO:0008006" key="4">
    <source>
        <dbReference type="Google" id="ProtNLM"/>
    </source>
</evidence>
<keyword evidence="1" id="KW-1133">Transmembrane helix</keyword>
<sequence length="111" mass="12600">MNIKKIIYLILAIAGLIFPWYYNLQFFANGSLGEFVAASSGNLATQSISLDLFIATVVGSIWMYFESKRLSIKFGFIYILIGFLIAYSFALPLFLYVREGKLEDELNTTYP</sequence>
<dbReference type="InterPro" id="IPR021362">
    <property type="entry name" value="DUF2834"/>
</dbReference>
<dbReference type="EMBL" id="AUZM01000049">
    <property type="protein sequence ID" value="ERT05801.1"/>
    <property type="molecule type" value="Genomic_DNA"/>
</dbReference>
<dbReference type="RefSeq" id="WP_023068002.1">
    <property type="nucleotide sequence ID" value="NZ_AUZM01000049.1"/>
</dbReference>
<comment type="caution">
    <text evidence="2">The sequence shown here is derived from an EMBL/GenBank/DDBJ whole genome shotgun (WGS) entry which is preliminary data.</text>
</comment>
<gene>
    <name evidence="2" type="ORF">M595_4252</name>
</gene>
<evidence type="ECO:0000256" key="1">
    <source>
        <dbReference type="SAM" id="Phobius"/>
    </source>
</evidence>
<keyword evidence="1" id="KW-0812">Transmembrane</keyword>
<organism evidence="2 3">
    <name type="scientific">Lyngbya aestuarii BL J</name>
    <dbReference type="NCBI Taxonomy" id="1348334"/>
    <lineage>
        <taxon>Bacteria</taxon>
        <taxon>Bacillati</taxon>
        <taxon>Cyanobacteriota</taxon>
        <taxon>Cyanophyceae</taxon>
        <taxon>Oscillatoriophycideae</taxon>
        <taxon>Oscillatoriales</taxon>
        <taxon>Microcoleaceae</taxon>
        <taxon>Lyngbya</taxon>
    </lineage>
</organism>
<keyword evidence="1" id="KW-0472">Membrane</keyword>
<feature type="transmembrane region" description="Helical" evidence="1">
    <location>
        <begin position="43"/>
        <end position="65"/>
    </location>
</feature>
<name>U7QH84_9CYAN</name>
<proteinExistence type="predicted"/>
<dbReference type="Proteomes" id="UP000017127">
    <property type="component" value="Unassembled WGS sequence"/>
</dbReference>
<accession>U7QH84</accession>
<reference evidence="2 3" key="1">
    <citation type="journal article" date="2013" name="Front. Microbiol.">
        <title>Comparative genomic analyses of the cyanobacterium, Lyngbya aestuarii BL J, a powerful hydrogen producer.</title>
        <authorList>
            <person name="Kothari A."/>
            <person name="Vaughn M."/>
            <person name="Garcia-Pichel F."/>
        </authorList>
    </citation>
    <scope>NUCLEOTIDE SEQUENCE [LARGE SCALE GENOMIC DNA]</scope>
    <source>
        <strain evidence="2 3">BL J</strain>
    </source>
</reference>
<dbReference type="Pfam" id="PF11196">
    <property type="entry name" value="DUF2834"/>
    <property type="match status" value="1"/>
</dbReference>
<evidence type="ECO:0000313" key="2">
    <source>
        <dbReference type="EMBL" id="ERT05801.1"/>
    </source>
</evidence>
<protein>
    <recommendedName>
        <fullName evidence="4">DUF2834 domain-containing protein</fullName>
    </recommendedName>
</protein>
<dbReference type="AlphaFoldDB" id="U7QH84"/>
<evidence type="ECO:0000313" key="3">
    <source>
        <dbReference type="Proteomes" id="UP000017127"/>
    </source>
</evidence>
<feature type="transmembrane region" description="Helical" evidence="1">
    <location>
        <begin position="7"/>
        <end position="23"/>
    </location>
</feature>
<dbReference type="OrthoDB" id="2619901at2"/>